<dbReference type="InterPro" id="IPR003593">
    <property type="entry name" value="AAA+_ATPase"/>
</dbReference>
<dbReference type="AlphaFoldDB" id="A0A554RI58"/>
<dbReference type="PANTHER" id="PTHR42788:SF13">
    <property type="entry name" value="ALIPHATIC SULFONATES IMPORT ATP-BINDING PROTEIN SSUB"/>
    <property type="match status" value="1"/>
</dbReference>
<keyword evidence="1" id="KW-0813">Transport</keyword>
<evidence type="ECO:0000256" key="2">
    <source>
        <dbReference type="ARBA" id="ARBA00022741"/>
    </source>
</evidence>
<name>A0A554RI58_9ACTN</name>
<dbReference type="Proteomes" id="UP000316988">
    <property type="component" value="Unassembled WGS sequence"/>
</dbReference>
<dbReference type="SMART" id="SM00382">
    <property type="entry name" value="AAA"/>
    <property type="match status" value="1"/>
</dbReference>
<accession>A0A554RI58</accession>
<dbReference type="OrthoDB" id="8773773at2"/>
<dbReference type="GO" id="GO:0005524">
    <property type="term" value="F:ATP binding"/>
    <property type="evidence" value="ECO:0007669"/>
    <property type="project" value="UniProtKB-KW"/>
</dbReference>
<keyword evidence="3 5" id="KW-0067">ATP-binding</keyword>
<evidence type="ECO:0000259" key="4">
    <source>
        <dbReference type="PROSITE" id="PS50893"/>
    </source>
</evidence>
<proteinExistence type="predicted"/>
<dbReference type="InterPro" id="IPR003439">
    <property type="entry name" value="ABC_transporter-like_ATP-bd"/>
</dbReference>
<organism evidence="5 6">
    <name type="scientific">Aeromicrobium piscarium</name>
    <dbReference type="NCBI Taxonomy" id="2590901"/>
    <lineage>
        <taxon>Bacteria</taxon>
        <taxon>Bacillati</taxon>
        <taxon>Actinomycetota</taxon>
        <taxon>Actinomycetes</taxon>
        <taxon>Propionibacteriales</taxon>
        <taxon>Nocardioidaceae</taxon>
        <taxon>Aeromicrobium</taxon>
    </lineage>
</organism>
<comment type="caution">
    <text evidence="5">The sequence shown here is derived from an EMBL/GenBank/DDBJ whole genome shotgun (WGS) entry which is preliminary data.</text>
</comment>
<keyword evidence="6" id="KW-1185">Reference proteome</keyword>
<dbReference type="GO" id="GO:0016887">
    <property type="term" value="F:ATP hydrolysis activity"/>
    <property type="evidence" value="ECO:0007669"/>
    <property type="project" value="InterPro"/>
</dbReference>
<dbReference type="PANTHER" id="PTHR42788">
    <property type="entry name" value="TAURINE IMPORT ATP-BINDING PROTEIN-RELATED"/>
    <property type="match status" value="1"/>
</dbReference>
<gene>
    <name evidence="5" type="ORF">FNM00_17960</name>
</gene>
<dbReference type="RefSeq" id="WP_143914913.1">
    <property type="nucleotide sequence ID" value="NZ_VLNT01000029.1"/>
</dbReference>
<evidence type="ECO:0000256" key="1">
    <source>
        <dbReference type="ARBA" id="ARBA00022448"/>
    </source>
</evidence>
<keyword evidence="2" id="KW-0547">Nucleotide-binding</keyword>
<dbReference type="SUPFAM" id="SSF52540">
    <property type="entry name" value="P-loop containing nucleoside triphosphate hydrolases"/>
    <property type="match status" value="1"/>
</dbReference>
<dbReference type="Gene3D" id="3.40.50.300">
    <property type="entry name" value="P-loop containing nucleotide triphosphate hydrolases"/>
    <property type="match status" value="1"/>
</dbReference>
<evidence type="ECO:0000313" key="6">
    <source>
        <dbReference type="Proteomes" id="UP000316988"/>
    </source>
</evidence>
<dbReference type="PROSITE" id="PS00211">
    <property type="entry name" value="ABC_TRANSPORTER_1"/>
    <property type="match status" value="1"/>
</dbReference>
<feature type="domain" description="ABC transporter" evidence="4">
    <location>
        <begin position="11"/>
        <end position="242"/>
    </location>
</feature>
<dbReference type="InterPro" id="IPR017871">
    <property type="entry name" value="ABC_transporter-like_CS"/>
</dbReference>
<protein>
    <submittedName>
        <fullName evidence="5">ABC transporter ATP-binding protein</fullName>
    </submittedName>
</protein>
<dbReference type="CDD" id="cd03293">
    <property type="entry name" value="ABC_NrtD_SsuB_transporters"/>
    <property type="match status" value="1"/>
</dbReference>
<dbReference type="PROSITE" id="PS50893">
    <property type="entry name" value="ABC_TRANSPORTER_2"/>
    <property type="match status" value="1"/>
</dbReference>
<reference evidence="5 6" key="1">
    <citation type="submission" date="2019-07" db="EMBL/GenBank/DDBJ databases">
        <authorList>
            <person name="Zhao L.H."/>
        </authorList>
    </citation>
    <scope>NUCLEOTIDE SEQUENCE [LARGE SCALE GENOMIC DNA]</scope>
    <source>
        <strain evidence="5 6">Co35</strain>
    </source>
</reference>
<dbReference type="EMBL" id="VLNT01000029">
    <property type="protein sequence ID" value="TSD53692.1"/>
    <property type="molecule type" value="Genomic_DNA"/>
</dbReference>
<dbReference type="Pfam" id="PF00005">
    <property type="entry name" value="ABC_tran"/>
    <property type="match status" value="1"/>
</dbReference>
<evidence type="ECO:0000313" key="5">
    <source>
        <dbReference type="EMBL" id="TSD53692.1"/>
    </source>
</evidence>
<evidence type="ECO:0000256" key="3">
    <source>
        <dbReference type="ARBA" id="ARBA00022840"/>
    </source>
</evidence>
<dbReference type="InterPro" id="IPR027417">
    <property type="entry name" value="P-loop_NTPase"/>
</dbReference>
<sequence length="265" mass="29073">MTAAVREEPFIRFRDVEKSFSTKNGTVTAVERLSLDIAEGEFLAIVGPSGCGKSTLLMALAGLTQPTSGSIDVGDERVDGPMTTAGIVFQSAELLSWRTALENILLQAEIRKLDKNAYRERALQLLADVGLEGFADHYPDELSGGMQQRVALCRALLHEPSMVLMDEPLGALDAITRDQVQLDLQHLWLTVRSTVVLITHSIEEAVFLADRVVVLSPRPASIAADLTIDLPRPRHIADRGSEEFRGHVNAIREEFSRLGVFGDDE</sequence>
<dbReference type="InterPro" id="IPR050166">
    <property type="entry name" value="ABC_transporter_ATP-bind"/>
</dbReference>